<dbReference type="InterPro" id="IPR051668">
    <property type="entry name" value="ATG33"/>
</dbReference>
<evidence type="ECO:0000313" key="7">
    <source>
        <dbReference type="Proteomes" id="UP000324767"/>
    </source>
</evidence>
<gene>
    <name evidence="6" type="ORF">FRX48_04792</name>
</gene>
<name>A0A5M8PR44_9LECA</name>
<reference evidence="6 7" key="1">
    <citation type="submission" date="2019-09" db="EMBL/GenBank/DDBJ databases">
        <title>The hologenome of the rock-dwelling lichen Lasallia pustulata.</title>
        <authorList>
            <person name="Greshake Tzovaras B."/>
            <person name="Segers F."/>
            <person name="Bicker A."/>
            <person name="Dal Grande F."/>
            <person name="Otte J."/>
            <person name="Hankeln T."/>
            <person name="Schmitt I."/>
            <person name="Ebersberger I."/>
        </authorList>
    </citation>
    <scope>NUCLEOTIDE SEQUENCE [LARGE SCALE GENOMIC DNA]</scope>
    <source>
        <strain evidence="6">A1-1</strain>
    </source>
</reference>
<organism evidence="6 7">
    <name type="scientific">Lasallia pustulata</name>
    <dbReference type="NCBI Taxonomy" id="136370"/>
    <lineage>
        <taxon>Eukaryota</taxon>
        <taxon>Fungi</taxon>
        <taxon>Dikarya</taxon>
        <taxon>Ascomycota</taxon>
        <taxon>Pezizomycotina</taxon>
        <taxon>Lecanoromycetes</taxon>
        <taxon>OSLEUM clade</taxon>
        <taxon>Umbilicariomycetidae</taxon>
        <taxon>Umbilicariales</taxon>
        <taxon>Umbilicariaceae</taxon>
        <taxon>Lasallia</taxon>
    </lineage>
</organism>
<evidence type="ECO:0000256" key="4">
    <source>
        <dbReference type="ARBA" id="ARBA00023136"/>
    </source>
</evidence>
<dbReference type="PANTHER" id="PTHR37278">
    <property type="entry name" value="AUTOPHAGY-RELATED PROTEIN 33-RELATED"/>
    <property type="match status" value="1"/>
</dbReference>
<keyword evidence="2" id="KW-0812">Transmembrane</keyword>
<evidence type="ECO:0000256" key="5">
    <source>
        <dbReference type="ARBA" id="ARBA00038013"/>
    </source>
</evidence>
<dbReference type="PANTHER" id="PTHR37278:SF1">
    <property type="entry name" value="AUTOPHAGY-RELATED PROTEIN 33-RELATED"/>
    <property type="match status" value="1"/>
</dbReference>
<proteinExistence type="inferred from homology"/>
<dbReference type="Proteomes" id="UP000324767">
    <property type="component" value="Unassembled WGS sequence"/>
</dbReference>
<evidence type="ECO:0000313" key="6">
    <source>
        <dbReference type="EMBL" id="KAA6411512.1"/>
    </source>
</evidence>
<protein>
    <submittedName>
        <fullName evidence="6">Uncharacterized protein</fullName>
    </submittedName>
</protein>
<comment type="caution">
    <text evidence="6">The sequence shown here is derived from an EMBL/GenBank/DDBJ whole genome shotgun (WGS) entry which is preliminary data.</text>
</comment>
<dbReference type="GO" id="GO:0005741">
    <property type="term" value="C:mitochondrial outer membrane"/>
    <property type="evidence" value="ECO:0007669"/>
    <property type="project" value="TreeGrafter"/>
</dbReference>
<comment type="similarity">
    <text evidence="5">Belongs to the ATG33 family.</text>
</comment>
<sequence length="158" mass="16913">MSRFTIALSKFVGCISLGLLTGTSYTLTTITLPPLLALPSAPQAHSSFRTLLASTRTHQRALSLLSVLSLSLAYALSPRRGRHPYLLWTAAVVGTGWGFEEWVGDGGKGKGKAKEEGVDVNGEVVREGLERWRWGQVGRGRWRGGVGDVCGGDLGDGF</sequence>
<keyword evidence="4" id="KW-0472">Membrane</keyword>
<evidence type="ECO:0000256" key="1">
    <source>
        <dbReference type="ARBA" id="ARBA00004141"/>
    </source>
</evidence>
<evidence type="ECO:0000256" key="3">
    <source>
        <dbReference type="ARBA" id="ARBA00022989"/>
    </source>
</evidence>
<dbReference type="GO" id="GO:0000422">
    <property type="term" value="P:autophagy of mitochondrion"/>
    <property type="evidence" value="ECO:0007669"/>
    <property type="project" value="TreeGrafter"/>
</dbReference>
<evidence type="ECO:0000256" key="2">
    <source>
        <dbReference type="ARBA" id="ARBA00022692"/>
    </source>
</evidence>
<keyword evidence="3" id="KW-1133">Transmembrane helix</keyword>
<dbReference type="EMBL" id="VXIT01000007">
    <property type="protein sequence ID" value="KAA6411512.1"/>
    <property type="molecule type" value="Genomic_DNA"/>
</dbReference>
<dbReference type="GO" id="GO:0016236">
    <property type="term" value="P:macroautophagy"/>
    <property type="evidence" value="ECO:0007669"/>
    <property type="project" value="TreeGrafter"/>
</dbReference>
<accession>A0A5M8PR44</accession>
<comment type="subcellular location">
    <subcellularLocation>
        <location evidence="1">Membrane</location>
        <topology evidence="1">Multi-pass membrane protein</topology>
    </subcellularLocation>
</comment>
<dbReference type="AlphaFoldDB" id="A0A5M8PR44"/>